<name>A0ABT7XFM5_9ACTN</name>
<dbReference type="InterPro" id="IPR011344">
    <property type="entry name" value="ssDNA-bd"/>
</dbReference>
<dbReference type="InterPro" id="IPR012340">
    <property type="entry name" value="NA-bd_OB-fold"/>
</dbReference>
<dbReference type="PROSITE" id="PS50935">
    <property type="entry name" value="SSB"/>
    <property type="match status" value="1"/>
</dbReference>
<proteinExistence type="inferred from homology"/>
<comment type="subunit">
    <text evidence="2">Homotetramer.</text>
</comment>
<gene>
    <name evidence="4" type="primary">ssb</name>
    <name evidence="4" type="ORF">QVN30_07865</name>
</gene>
<dbReference type="Gene3D" id="2.40.50.140">
    <property type="entry name" value="Nucleic acid-binding proteins"/>
    <property type="match status" value="1"/>
</dbReference>
<evidence type="ECO:0000256" key="1">
    <source>
        <dbReference type="ARBA" id="ARBA00023125"/>
    </source>
</evidence>
<dbReference type="InterPro" id="IPR000424">
    <property type="entry name" value="Primosome_PriB/ssb"/>
</dbReference>
<dbReference type="PANTHER" id="PTHR10302">
    <property type="entry name" value="SINGLE-STRANDED DNA-BINDING PROTEIN"/>
    <property type="match status" value="1"/>
</dbReference>
<keyword evidence="1 2" id="KW-0238">DNA-binding</keyword>
<comment type="caution">
    <text evidence="2">Lacks conserved residue(s) required for the propagation of feature annotation.</text>
</comment>
<dbReference type="PANTHER" id="PTHR10302:SF27">
    <property type="entry name" value="SINGLE-STRANDED DNA-BINDING PROTEIN"/>
    <property type="match status" value="1"/>
</dbReference>
<dbReference type="GO" id="GO:0003677">
    <property type="term" value="F:DNA binding"/>
    <property type="evidence" value="ECO:0007669"/>
    <property type="project" value="UniProtKB-KW"/>
</dbReference>
<reference evidence="4" key="2">
    <citation type="submission" date="2024-05" db="EMBL/GenBank/DDBJ databases">
        <title>Identification and characterization of horizontal gene transfer across gut microbiota members of farm animals based on homology search.</title>
        <authorList>
            <person name="Schwarzerova J."/>
            <person name="Nykrynova M."/>
            <person name="Jureckova K."/>
            <person name="Cejkova D."/>
            <person name="Rychlik I."/>
        </authorList>
    </citation>
    <scope>NUCLEOTIDE SEQUENCE</scope>
    <source>
        <strain evidence="4">176_SSukc20</strain>
    </source>
</reference>
<evidence type="ECO:0000256" key="3">
    <source>
        <dbReference type="PIRNR" id="PIRNR002070"/>
    </source>
</evidence>
<dbReference type="Proteomes" id="UP001168435">
    <property type="component" value="Unassembled WGS sequence"/>
</dbReference>
<dbReference type="CDD" id="cd04496">
    <property type="entry name" value="SSB_OBF"/>
    <property type="match status" value="1"/>
</dbReference>
<dbReference type="SUPFAM" id="SSF50249">
    <property type="entry name" value="Nucleic acid-binding proteins"/>
    <property type="match status" value="1"/>
</dbReference>
<comment type="caution">
    <text evidence="4">The sequence shown here is derived from an EMBL/GenBank/DDBJ whole genome shotgun (WGS) entry which is preliminary data.</text>
</comment>
<evidence type="ECO:0000313" key="5">
    <source>
        <dbReference type="Proteomes" id="UP001168435"/>
    </source>
</evidence>
<accession>A0ABT7XFM5</accession>
<keyword evidence="5" id="KW-1185">Reference proteome</keyword>
<protein>
    <recommendedName>
        <fullName evidence="2 3">Single-stranded DNA-binding protein</fullName>
        <shortName evidence="2">SSB</shortName>
    </recommendedName>
</protein>
<dbReference type="HAMAP" id="MF_00984">
    <property type="entry name" value="SSB"/>
    <property type="match status" value="1"/>
</dbReference>
<dbReference type="Pfam" id="PF00436">
    <property type="entry name" value="SSB"/>
    <property type="match status" value="1"/>
</dbReference>
<sequence length="123" mass="13653">MSLNIVSISGNLGADAELRITRSGKPVTTFHVAVNERVPQADGSFGEHTSWIDCVMFGKRAEGIAPILRKGMRVAVTGRLHARSWEQDGVPRKAIEVRVDEVELMTVKREAQRAEQYDEGISY</sequence>
<dbReference type="EMBL" id="JAUEIQ010000007">
    <property type="protein sequence ID" value="MDN0064222.1"/>
    <property type="molecule type" value="Genomic_DNA"/>
</dbReference>
<dbReference type="NCBIfam" id="TIGR00621">
    <property type="entry name" value="ssb"/>
    <property type="match status" value="1"/>
</dbReference>
<reference evidence="4" key="1">
    <citation type="submission" date="2023-06" db="EMBL/GenBank/DDBJ databases">
        <authorList>
            <person name="Zeman M."/>
            <person name="Kubasova T."/>
            <person name="Jahodarova E."/>
            <person name="Nykrynova M."/>
            <person name="Rychlik I."/>
        </authorList>
    </citation>
    <scope>NUCLEOTIDE SEQUENCE</scope>
    <source>
        <strain evidence="4">176_SSukc20</strain>
    </source>
</reference>
<dbReference type="RefSeq" id="WP_087200623.1">
    <property type="nucleotide sequence ID" value="NZ_JAUEIM010000020.1"/>
</dbReference>
<evidence type="ECO:0000256" key="2">
    <source>
        <dbReference type="HAMAP-Rule" id="MF_00984"/>
    </source>
</evidence>
<organism evidence="4 5">
    <name type="scientific">Collinsella ihumii</name>
    <dbReference type="NCBI Taxonomy" id="1720204"/>
    <lineage>
        <taxon>Bacteria</taxon>
        <taxon>Bacillati</taxon>
        <taxon>Actinomycetota</taxon>
        <taxon>Coriobacteriia</taxon>
        <taxon>Coriobacteriales</taxon>
        <taxon>Coriobacteriaceae</taxon>
        <taxon>Collinsella</taxon>
    </lineage>
</organism>
<evidence type="ECO:0000313" key="4">
    <source>
        <dbReference type="EMBL" id="MDN0064222.1"/>
    </source>
</evidence>
<dbReference type="PIRSF" id="PIRSF002070">
    <property type="entry name" value="SSB"/>
    <property type="match status" value="1"/>
</dbReference>